<name>A0ACB7S3I9_HYAAI</name>
<organism evidence="1 2">
    <name type="scientific">Hyalomma asiaticum</name>
    <name type="common">Tick</name>
    <dbReference type="NCBI Taxonomy" id="266040"/>
    <lineage>
        <taxon>Eukaryota</taxon>
        <taxon>Metazoa</taxon>
        <taxon>Ecdysozoa</taxon>
        <taxon>Arthropoda</taxon>
        <taxon>Chelicerata</taxon>
        <taxon>Arachnida</taxon>
        <taxon>Acari</taxon>
        <taxon>Parasitiformes</taxon>
        <taxon>Ixodida</taxon>
        <taxon>Ixodoidea</taxon>
        <taxon>Ixodidae</taxon>
        <taxon>Hyalomminae</taxon>
        <taxon>Hyalomma</taxon>
    </lineage>
</organism>
<protein>
    <submittedName>
        <fullName evidence="1">Uncharacterized protein</fullName>
    </submittedName>
</protein>
<dbReference type="Proteomes" id="UP000821845">
    <property type="component" value="Chromosome 5"/>
</dbReference>
<gene>
    <name evidence="1" type="ORF">HPB50_000275</name>
</gene>
<comment type="caution">
    <text evidence="1">The sequence shown here is derived from an EMBL/GenBank/DDBJ whole genome shotgun (WGS) entry which is preliminary data.</text>
</comment>
<evidence type="ECO:0000313" key="1">
    <source>
        <dbReference type="EMBL" id="KAH6929458.1"/>
    </source>
</evidence>
<reference evidence="1" key="1">
    <citation type="submission" date="2020-05" db="EMBL/GenBank/DDBJ databases">
        <title>Large-scale comparative analyses of tick genomes elucidate their genetic diversity and vector capacities.</title>
        <authorList>
            <person name="Jia N."/>
            <person name="Wang J."/>
            <person name="Shi W."/>
            <person name="Du L."/>
            <person name="Sun Y."/>
            <person name="Zhan W."/>
            <person name="Jiang J."/>
            <person name="Wang Q."/>
            <person name="Zhang B."/>
            <person name="Ji P."/>
            <person name="Sakyi L.B."/>
            <person name="Cui X."/>
            <person name="Yuan T."/>
            <person name="Jiang B."/>
            <person name="Yang W."/>
            <person name="Lam T.T.-Y."/>
            <person name="Chang Q."/>
            <person name="Ding S."/>
            <person name="Wang X."/>
            <person name="Zhu J."/>
            <person name="Ruan X."/>
            <person name="Zhao L."/>
            <person name="Wei J."/>
            <person name="Que T."/>
            <person name="Du C."/>
            <person name="Cheng J."/>
            <person name="Dai P."/>
            <person name="Han X."/>
            <person name="Huang E."/>
            <person name="Gao Y."/>
            <person name="Liu J."/>
            <person name="Shao H."/>
            <person name="Ye R."/>
            <person name="Li L."/>
            <person name="Wei W."/>
            <person name="Wang X."/>
            <person name="Wang C."/>
            <person name="Yang T."/>
            <person name="Huo Q."/>
            <person name="Li W."/>
            <person name="Guo W."/>
            <person name="Chen H."/>
            <person name="Zhou L."/>
            <person name="Ni X."/>
            <person name="Tian J."/>
            <person name="Zhou Y."/>
            <person name="Sheng Y."/>
            <person name="Liu T."/>
            <person name="Pan Y."/>
            <person name="Xia L."/>
            <person name="Li J."/>
            <person name="Zhao F."/>
            <person name="Cao W."/>
        </authorList>
    </citation>
    <scope>NUCLEOTIDE SEQUENCE</scope>
    <source>
        <strain evidence="1">Hyas-2018</strain>
    </source>
</reference>
<keyword evidence="2" id="KW-1185">Reference proteome</keyword>
<proteinExistence type="predicted"/>
<sequence length="174" mass="18712">MESHVAFLSSHAASRATAASIAACGSKITGDTLPWHYRGTAPNPRHQHAREVRAIRPRLTSACIPGGDRRRKTAGVREFLEPKLAANRFPQRRRTTGTSPFPDCLLGIVASLPLRRSACYSSAVGRETVRKPASRDGGGRRSGDADRCARGRSTSSKNLREGKENCATTGTTVS</sequence>
<evidence type="ECO:0000313" key="2">
    <source>
        <dbReference type="Proteomes" id="UP000821845"/>
    </source>
</evidence>
<accession>A0ACB7S3I9</accession>
<dbReference type="EMBL" id="CM023485">
    <property type="protein sequence ID" value="KAH6929458.1"/>
    <property type="molecule type" value="Genomic_DNA"/>
</dbReference>